<evidence type="ECO:0000313" key="2">
    <source>
        <dbReference type="EMBL" id="EOD44409.1"/>
    </source>
</evidence>
<dbReference type="InterPro" id="IPR036866">
    <property type="entry name" value="RibonucZ/Hydroxyglut_hydro"/>
</dbReference>
<organism evidence="2 3">
    <name type="scientific">Botryosphaeria parva (strain UCR-NP2)</name>
    <name type="common">Grapevine canker fungus</name>
    <name type="synonym">Neofusicoccum parvum</name>
    <dbReference type="NCBI Taxonomy" id="1287680"/>
    <lineage>
        <taxon>Eukaryota</taxon>
        <taxon>Fungi</taxon>
        <taxon>Dikarya</taxon>
        <taxon>Ascomycota</taxon>
        <taxon>Pezizomycotina</taxon>
        <taxon>Dothideomycetes</taxon>
        <taxon>Dothideomycetes incertae sedis</taxon>
        <taxon>Botryosphaeriales</taxon>
        <taxon>Botryosphaeriaceae</taxon>
        <taxon>Neofusicoccum</taxon>
    </lineage>
</organism>
<dbReference type="InterPro" id="IPR001279">
    <property type="entry name" value="Metallo-B-lactamas"/>
</dbReference>
<dbReference type="eggNOG" id="ENOG502SMSJ">
    <property type="taxonomic scope" value="Eukaryota"/>
</dbReference>
<dbReference type="Gene3D" id="3.30.429.10">
    <property type="entry name" value="Macrophage Migration Inhibitory Factor"/>
    <property type="match status" value="1"/>
</dbReference>
<dbReference type="InterPro" id="IPR014347">
    <property type="entry name" value="Tautomerase/MIF_sf"/>
</dbReference>
<evidence type="ECO:0000313" key="3">
    <source>
        <dbReference type="Proteomes" id="UP000013521"/>
    </source>
</evidence>
<name>R1GEQ8_BOTPV</name>
<dbReference type="InterPro" id="IPR050855">
    <property type="entry name" value="NDM-1-like"/>
</dbReference>
<dbReference type="OrthoDB" id="536211at2759"/>
<reference evidence="3" key="1">
    <citation type="journal article" date="2013" name="Genome Announc.">
        <title>Draft genome sequence of Neofusicoccum parvum isolate UCR-NP2, a fungal vascular pathogen associated with grapevine cankers.</title>
        <authorList>
            <person name="Blanco-Ulate B."/>
            <person name="Rolshausen P."/>
            <person name="Cantu D."/>
        </authorList>
    </citation>
    <scope>NUCLEOTIDE SEQUENCE [LARGE SCALE GENOMIC DNA]</scope>
    <source>
        <strain evidence="3">UCR-NP2</strain>
    </source>
</reference>
<gene>
    <name evidence="2" type="ORF">UCRNP2_8885</name>
</gene>
<dbReference type="InterPro" id="IPR028116">
    <property type="entry name" value="Cis-CaaD-like"/>
</dbReference>
<feature type="domain" description="Metallo-beta-lactamase" evidence="1">
    <location>
        <begin position="31"/>
        <end position="223"/>
    </location>
</feature>
<protein>
    <submittedName>
        <fullName evidence="2">Putative metallo-beta-lactamase domain protein</fullName>
    </submittedName>
</protein>
<dbReference type="HOGENOM" id="CLU_054962_1_0_1"/>
<dbReference type="Proteomes" id="UP000013521">
    <property type="component" value="Unassembled WGS sequence"/>
</dbReference>
<dbReference type="Pfam" id="PF14832">
    <property type="entry name" value="Tautomerase_3"/>
    <property type="match status" value="1"/>
</dbReference>
<dbReference type="Pfam" id="PF00753">
    <property type="entry name" value="Lactamase_B"/>
    <property type="match status" value="1"/>
</dbReference>
<proteinExistence type="predicted"/>
<dbReference type="PANTHER" id="PTHR42951">
    <property type="entry name" value="METALLO-BETA-LACTAMASE DOMAIN-CONTAINING"/>
    <property type="match status" value="1"/>
</dbReference>
<dbReference type="SUPFAM" id="SSF56281">
    <property type="entry name" value="Metallo-hydrolase/oxidoreductase"/>
    <property type="match status" value="1"/>
</dbReference>
<evidence type="ECO:0000259" key="1">
    <source>
        <dbReference type="SMART" id="SM00849"/>
    </source>
</evidence>
<dbReference type="OMA" id="QVHQMLF"/>
<dbReference type="SMART" id="SM00849">
    <property type="entry name" value="Lactamase_B"/>
    <property type="match status" value="1"/>
</dbReference>
<dbReference type="Gene3D" id="3.60.15.10">
    <property type="entry name" value="Ribonuclease Z/Hydroxyacylglutathione hydrolase-like"/>
    <property type="match status" value="1"/>
</dbReference>
<dbReference type="PANTHER" id="PTHR42951:SF14">
    <property type="entry name" value="METALLO-BETA-LACTAMASE SUPERFAMILY PROTEIN"/>
    <property type="match status" value="1"/>
</dbReference>
<sequence>MAELRSAVYVAPPIPFTTPNKNGKSAGVWSPISCTLIYTATSAVLVDTPITIKQTDDLIAWITRIAPGRKLAYIYITHGHGDHFFGIPQLLARFPEAVAVATAATVRHMEQQVREPVYTETWESRFPGQIQRPFALARPLPASNAFQLEGRWDFQAVEVGHADTYDSSVLWVPALRLAVCGDVVYGQVHQMLFEANTAAKREEWIRAVEKVEALGPAYVVAGHMQAEEIPGVWHLAATKQYIRDFGEVLKGNPKDAREIFAKMSKLYPDRFNPAALIMSRAFSAEEKQDLAKAITKLYQKIGLPAFYVNVQFFEKDPSDIYCGEESPKKFTTLSIDHVARSFDGPASRDRFLEKLDSILNPRFKAKGMSWEYFIKESPREYWKINGIIPPPTGSEMEKKWFAANKPVEEPEKGKL</sequence>
<dbReference type="EMBL" id="KB916728">
    <property type="protein sequence ID" value="EOD44409.1"/>
    <property type="molecule type" value="Genomic_DNA"/>
</dbReference>
<dbReference type="CDD" id="cd07739">
    <property type="entry name" value="metallo-hydrolase-like_MBL-fold"/>
    <property type="match status" value="1"/>
</dbReference>
<dbReference type="AlphaFoldDB" id="R1GEQ8"/>
<accession>R1GEQ8</accession>
<dbReference type="KEGG" id="npa:UCRNP2_8885"/>